<sequence length="134" mass="13748">MRHISIALLACAAALLPTACDRTTEDLNPAPDTTSATPVAPGATTPNAILPPQNSRSVSVPAASAPGQIRHRTCEELAPRVERARSTSGQAGVDQTVAEAIANLPGTPDWQVFTPDQRQAAIAGAHDAATGHCP</sequence>
<gene>
    <name evidence="3" type="ORF">NWFMUON74_26640</name>
</gene>
<dbReference type="RefSeq" id="WP_187688084.1">
    <property type="nucleotide sequence ID" value="NZ_AP023396.1"/>
</dbReference>
<organism evidence="3 4">
    <name type="scientific">Nocardia wallacei</name>
    <dbReference type="NCBI Taxonomy" id="480035"/>
    <lineage>
        <taxon>Bacteria</taxon>
        <taxon>Bacillati</taxon>
        <taxon>Actinomycetota</taxon>
        <taxon>Actinomycetes</taxon>
        <taxon>Mycobacteriales</taxon>
        <taxon>Nocardiaceae</taxon>
        <taxon>Nocardia</taxon>
    </lineage>
</organism>
<feature type="compositionally biased region" description="Low complexity" evidence="1">
    <location>
        <begin position="57"/>
        <end position="66"/>
    </location>
</feature>
<feature type="compositionally biased region" description="Polar residues" evidence="1">
    <location>
        <begin position="44"/>
        <end position="56"/>
    </location>
</feature>
<protein>
    <recommendedName>
        <fullName evidence="5">DUF732 domain-containing protein</fullName>
    </recommendedName>
</protein>
<proteinExistence type="predicted"/>
<reference evidence="3 4" key="1">
    <citation type="submission" date="2020-08" db="EMBL/GenBank/DDBJ databases">
        <title>Genome Sequencing of Nocardia wallacei strain FMUON74 and assembly.</title>
        <authorList>
            <person name="Toyokawa M."/>
            <person name="Uesaka K."/>
        </authorList>
    </citation>
    <scope>NUCLEOTIDE SEQUENCE [LARGE SCALE GENOMIC DNA]</scope>
    <source>
        <strain evidence="3 4">FMUON74</strain>
    </source>
</reference>
<evidence type="ECO:0000256" key="2">
    <source>
        <dbReference type="SAM" id="SignalP"/>
    </source>
</evidence>
<feature type="region of interest" description="Disordered" evidence="1">
    <location>
        <begin position="26"/>
        <end position="70"/>
    </location>
</feature>
<evidence type="ECO:0000313" key="3">
    <source>
        <dbReference type="EMBL" id="BCK54892.1"/>
    </source>
</evidence>
<keyword evidence="4" id="KW-1185">Reference proteome</keyword>
<evidence type="ECO:0008006" key="5">
    <source>
        <dbReference type="Google" id="ProtNLM"/>
    </source>
</evidence>
<evidence type="ECO:0000313" key="4">
    <source>
        <dbReference type="Proteomes" id="UP000516173"/>
    </source>
</evidence>
<dbReference type="GeneID" id="80347213"/>
<keyword evidence="2" id="KW-0732">Signal</keyword>
<dbReference type="AlphaFoldDB" id="A0A7G1KHW5"/>
<accession>A0A7G1KHW5</accession>
<dbReference type="KEGG" id="nwl:NWFMUON74_26640"/>
<evidence type="ECO:0000256" key="1">
    <source>
        <dbReference type="SAM" id="MobiDB-lite"/>
    </source>
</evidence>
<dbReference type="Proteomes" id="UP000516173">
    <property type="component" value="Chromosome"/>
</dbReference>
<feature type="chain" id="PRO_5038369711" description="DUF732 domain-containing protein" evidence="2">
    <location>
        <begin position="20"/>
        <end position="134"/>
    </location>
</feature>
<dbReference type="EMBL" id="AP023396">
    <property type="protein sequence ID" value="BCK54892.1"/>
    <property type="molecule type" value="Genomic_DNA"/>
</dbReference>
<name>A0A7G1KHW5_9NOCA</name>
<feature type="signal peptide" evidence="2">
    <location>
        <begin position="1"/>
        <end position="19"/>
    </location>
</feature>